<dbReference type="GO" id="GO:0008153">
    <property type="term" value="P:4-aminobenzoate biosynthetic process"/>
    <property type="evidence" value="ECO:0007669"/>
    <property type="project" value="TreeGrafter"/>
</dbReference>
<dbReference type="Proteomes" id="UP000199545">
    <property type="component" value="Unassembled WGS sequence"/>
</dbReference>
<dbReference type="PRINTS" id="PR00095">
    <property type="entry name" value="ANTSNTHASEI"/>
</dbReference>
<dbReference type="RefSeq" id="WP_093226966.1">
    <property type="nucleotide sequence ID" value="NZ_FORR01000001.1"/>
</dbReference>
<dbReference type="STRING" id="46223.SAMN05421852_10146"/>
<evidence type="ECO:0000259" key="4">
    <source>
        <dbReference type="Pfam" id="PF04715"/>
    </source>
</evidence>
<evidence type="ECO:0000313" key="6">
    <source>
        <dbReference type="Proteomes" id="UP000199545"/>
    </source>
</evidence>
<name>A0A1I3JF21_9BACL</name>
<dbReference type="InterPro" id="IPR015890">
    <property type="entry name" value="Chorismate_C"/>
</dbReference>
<evidence type="ECO:0000256" key="1">
    <source>
        <dbReference type="ARBA" id="ARBA00013139"/>
    </source>
</evidence>
<dbReference type="Gene3D" id="3.60.120.10">
    <property type="entry name" value="Anthranilate synthase"/>
    <property type="match status" value="1"/>
</dbReference>
<evidence type="ECO:0000259" key="3">
    <source>
        <dbReference type="Pfam" id="PF00425"/>
    </source>
</evidence>
<dbReference type="AlphaFoldDB" id="A0A1I3JF21"/>
<dbReference type="NCBIfam" id="TIGR00553">
    <property type="entry name" value="pabB"/>
    <property type="match status" value="1"/>
</dbReference>
<dbReference type="InterPro" id="IPR005801">
    <property type="entry name" value="ADC_synthase"/>
</dbReference>
<dbReference type="PANTHER" id="PTHR11236">
    <property type="entry name" value="AMINOBENZOATE/ANTHRANILATE SYNTHASE"/>
    <property type="match status" value="1"/>
</dbReference>
<dbReference type="PANTHER" id="PTHR11236:SF18">
    <property type="entry name" value="AMINODEOXYCHORISMATE SYNTHASE"/>
    <property type="match status" value="1"/>
</dbReference>
<dbReference type="SUPFAM" id="SSF56322">
    <property type="entry name" value="ADC synthase"/>
    <property type="match status" value="1"/>
</dbReference>
<dbReference type="Pfam" id="PF00425">
    <property type="entry name" value="Chorismate_bind"/>
    <property type="match status" value="1"/>
</dbReference>
<proteinExistence type="predicted"/>
<sequence>MKIMIEEISYPIHPEKVFAYHFQPSPYAFWLDGNCIVKGLSRYSFMGANPRFILKTNQGITQLIHSKNMDTCSCAPFLVIKQVLDDYQGISVDSSLPFLAGLIGYFGYEMNQYSEQVPVHPTLVPESMWMFVDQVLIYDQVEKKAWLSRLVMEESEELARKKLEEEIKQIIWASMQDLADPSLDELDDSDASSMFVANETKESYLSKMEKLKNYIGKGDIYQVCFTYQITTSYEEDPFELYRILRRINPAPFASYLKFEDLSILSSSPERFLKLDAHGVLESRPIKGTRPRSSDYNQDQAYIHELKTSEKECAENVMIVDLVRNDLGRVCLTGHVQVPTLLNVESYATVHQLVSTVTGKLRPDVHPIDAIQAAFPGGSMTGAPKIRAMEILHELENSGRGIYAGGLGYLDVRGMFDLSMVIRTIVCQSGQASFHVGGGIVADSVPEMEYKETEVKAYALKKAIMYAKTSYVK</sequence>
<dbReference type="GO" id="GO:0046820">
    <property type="term" value="F:4-amino-4-deoxychorismate synthase activity"/>
    <property type="evidence" value="ECO:0007669"/>
    <property type="project" value="UniProtKB-EC"/>
</dbReference>
<dbReference type="GO" id="GO:0009396">
    <property type="term" value="P:folic acid-containing compound biosynthetic process"/>
    <property type="evidence" value="ECO:0007669"/>
    <property type="project" value="InterPro"/>
</dbReference>
<keyword evidence="6" id="KW-1185">Reference proteome</keyword>
<dbReference type="EC" id="2.6.1.85" evidence="1"/>
<feature type="domain" description="Chorismate-utilising enzyme C-terminal" evidence="3">
    <location>
        <begin position="201"/>
        <end position="455"/>
    </location>
</feature>
<gene>
    <name evidence="5" type="ORF">SAMN05421852_10146</name>
</gene>
<keyword evidence="2" id="KW-0808">Transferase</keyword>
<protein>
    <recommendedName>
        <fullName evidence="1">aminodeoxychorismate synthase</fullName>
        <ecNumber evidence="1">2.6.1.85</ecNumber>
    </recommendedName>
</protein>
<feature type="domain" description="Anthranilate synthase component I N-terminal" evidence="4">
    <location>
        <begin position="16"/>
        <end position="146"/>
    </location>
</feature>
<organism evidence="5 6">
    <name type="scientific">Thermoflavimicrobium dichotomicum</name>
    <dbReference type="NCBI Taxonomy" id="46223"/>
    <lineage>
        <taxon>Bacteria</taxon>
        <taxon>Bacillati</taxon>
        <taxon>Bacillota</taxon>
        <taxon>Bacilli</taxon>
        <taxon>Bacillales</taxon>
        <taxon>Thermoactinomycetaceae</taxon>
        <taxon>Thermoflavimicrobium</taxon>
    </lineage>
</organism>
<dbReference type="InterPro" id="IPR006805">
    <property type="entry name" value="Anth_synth_I_N"/>
</dbReference>
<dbReference type="GO" id="GO:0000162">
    <property type="term" value="P:L-tryptophan biosynthetic process"/>
    <property type="evidence" value="ECO:0007669"/>
    <property type="project" value="TreeGrafter"/>
</dbReference>
<dbReference type="InterPro" id="IPR005802">
    <property type="entry name" value="ADC_synth_comp_1"/>
</dbReference>
<evidence type="ECO:0000256" key="2">
    <source>
        <dbReference type="ARBA" id="ARBA00022679"/>
    </source>
</evidence>
<accession>A0A1I3JF21</accession>
<dbReference type="InterPro" id="IPR019999">
    <property type="entry name" value="Anth_synth_I-like"/>
</dbReference>
<dbReference type="Pfam" id="PF04715">
    <property type="entry name" value="Anth_synt_I_N"/>
    <property type="match status" value="1"/>
</dbReference>
<evidence type="ECO:0000313" key="5">
    <source>
        <dbReference type="EMBL" id="SFI58746.1"/>
    </source>
</evidence>
<dbReference type="EMBL" id="FORR01000001">
    <property type="protein sequence ID" value="SFI58746.1"/>
    <property type="molecule type" value="Genomic_DNA"/>
</dbReference>
<reference evidence="5 6" key="1">
    <citation type="submission" date="2016-10" db="EMBL/GenBank/DDBJ databases">
        <authorList>
            <person name="de Groot N.N."/>
        </authorList>
    </citation>
    <scope>NUCLEOTIDE SEQUENCE [LARGE SCALE GENOMIC DNA]</scope>
    <source>
        <strain evidence="5 6">DSM 44778</strain>
    </source>
</reference>
<dbReference type="OrthoDB" id="9803598at2"/>
<dbReference type="GO" id="GO:0005737">
    <property type="term" value="C:cytoplasm"/>
    <property type="evidence" value="ECO:0007669"/>
    <property type="project" value="TreeGrafter"/>
</dbReference>